<proteinExistence type="predicted"/>
<dbReference type="InterPro" id="IPR000683">
    <property type="entry name" value="Gfo/Idh/MocA-like_OxRdtase_N"/>
</dbReference>
<dbReference type="SUPFAM" id="SSF55347">
    <property type="entry name" value="Glyceraldehyde-3-phosphate dehydrogenase-like, C-terminal domain"/>
    <property type="match status" value="1"/>
</dbReference>
<dbReference type="Proteomes" id="UP000663801">
    <property type="component" value="Unassembled WGS sequence"/>
</dbReference>
<dbReference type="RefSeq" id="WP_205258067.1">
    <property type="nucleotide sequence ID" value="NZ_BAAAPV010000002.1"/>
</dbReference>
<dbReference type="Gene3D" id="3.30.360.10">
    <property type="entry name" value="Dihydrodipicolinate Reductase, domain 2"/>
    <property type="match status" value="1"/>
</dbReference>
<dbReference type="InterPro" id="IPR036291">
    <property type="entry name" value="NAD(P)-bd_dom_sf"/>
</dbReference>
<name>A0A939C6D7_9ACTN</name>
<evidence type="ECO:0000259" key="2">
    <source>
        <dbReference type="Pfam" id="PF22725"/>
    </source>
</evidence>
<organism evidence="3 4">
    <name type="scientific">Nakamurella flavida</name>
    <dbReference type="NCBI Taxonomy" id="363630"/>
    <lineage>
        <taxon>Bacteria</taxon>
        <taxon>Bacillati</taxon>
        <taxon>Actinomycetota</taxon>
        <taxon>Actinomycetes</taxon>
        <taxon>Nakamurellales</taxon>
        <taxon>Nakamurellaceae</taxon>
        <taxon>Nakamurella</taxon>
    </lineage>
</organism>
<reference evidence="3" key="1">
    <citation type="submission" date="2021-01" db="EMBL/GenBank/DDBJ databases">
        <title>KCTC 19127 draft genome.</title>
        <authorList>
            <person name="An D."/>
        </authorList>
    </citation>
    <scope>NUCLEOTIDE SEQUENCE</scope>
    <source>
        <strain evidence="3">KCTC 19127</strain>
    </source>
</reference>
<feature type="domain" description="GFO/IDH/MocA-like oxidoreductase" evidence="2">
    <location>
        <begin position="149"/>
        <end position="295"/>
    </location>
</feature>
<dbReference type="Pfam" id="PF22725">
    <property type="entry name" value="GFO_IDH_MocA_C3"/>
    <property type="match status" value="1"/>
</dbReference>
<accession>A0A939C6D7</accession>
<dbReference type="Gene3D" id="3.40.50.720">
    <property type="entry name" value="NAD(P)-binding Rossmann-like Domain"/>
    <property type="match status" value="1"/>
</dbReference>
<dbReference type="PANTHER" id="PTHR43377">
    <property type="entry name" value="BILIVERDIN REDUCTASE A"/>
    <property type="match status" value="1"/>
</dbReference>
<dbReference type="Pfam" id="PF01408">
    <property type="entry name" value="GFO_IDH_MocA"/>
    <property type="match status" value="1"/>
</dbReference>
<dbReference type="InterPro" id="IPR055170">
    <property type="entry name" value="GFO_IDH_MocA-like_dom"/>
</dbReference>
<dbReference type="SUPFAM" id="SSF51735">
    <property type="entry name" value="NAD(P)-binding Rossmann-fold domains"/>
    <property type="match status" value="1"/>
</dbReference>
<comment type="caution">
    <text evidence="3">The sequence shown here is derived from an EMBL/GenBank/DDBJ whole genome shotgun (WGS) entry which is preliminary data.</text>
</comment>
<gene>
    <name evidence="3" type="ORF">JL107_15960</name>
</gene>
<dbReference type="GO" id="GO:0000166">
    <property type="term" value="F:nucleotide binding"/>
    <property type="evidence" value="ECO:0007669"/>
    <property type="project" value="InterPro"/>
</dbReference>
<dbReference type="InterPro" id="IPR051450">
    <property type="entry name" value="Gfo/Idh/MocA_Oxidoreductases"/>
</dbReference>
<evidence type="ECO:0000313" key="3">
    <source>
        <dbReference type="EMBL" id="MBM9477944.1"/>
    </source>
</evidence>
<keyword evidence="4" id="KW-1185">Reference proteome</keyword>
<protein>
    <submittedName>
        <fullName evidence="3">Gfo/Idh/MocA family oxidoreductase</fullName>
    </submittedName>
</protein>
<evidence type="ECO:0000313" key="4">
    <source>
        <dbReference type="Proteomes" id="UP000663801"/>
    </source>
</evidence>
<dbReference type="AlphaFoldDB" id="A0A939C6D7"/>
<dbReference type="EMBL" id="JAERWL010000014">
    <property type="protein sequence ID" value="MBM9477944.1"/>
    <property type="molecule type" value="Genomic_DNA"/>
</dbReference>
<sequence>MVRPMELMLIGCGGMGRRYVAGLSRLVGIGHEGFDGSQVRFSCLVDQVRERAQALADEVAEATGHRPAVAGSIAAGLAAAAVDGAVVASSTIAHASICAELVAAGVSILVEKPLTTDVNSGVETMRAAHAAGVVLAVAENVRREPVNRWARSVLRSGRLGRPRFVLDQVFTGADAIQLTPWRHRAESGGLLLDVAVHNADVLEYLLGPVAAVLGGITRLEEPIRRRASTMTVGSSAFYDRFTPELPETVEADADDVLAALLSFTGGAVGQWVQHQAAHGLRRAERTIWCAAGSIELPPDRSGSLPRVTLDGAVVGREELAALADPDDGPAWSLPPVEAGLWGDARTVAGAGDFAYIDGTLVAIELADFVTAVRGGGTPEVDAATGLRAMALVEAVARAGRDGGPVVPAEFGRARP</sequence>
<dbReference type="PANTHER" id="PTHR43377:SF1">
    <property type="entry name" value="BILIVERDIN REDUCTASE A"/>
    <property type="match status" value="1"/>
</dbReference>
<feature type="domain" description="Gfo/Idh/MocA-like oxidoreductase N-terminal" evidence="1">
    <location>
        <begin position="8"/>
        <end position="138"/>
    </location>
</feature>
<evidence type="ECO:0000259" key="1">
    <source>
        <dbReference type="Pfam" id="PF01408"/>
    </source>
</evidence>